<sequence>MKTLYESEKINSSQVGSEMKIHTDPIFEKNGTGSLWSGEANGRYNAFGVVFNTGAVFNSNKKSRSRKATRAVRINTN</sequence>
<protein>
    <submittedName>
        <fullName evidence="1">Uncharacterized protein</fullName>
    </submittedName>
</protein>
<proteinExistence type="predicted"/>
<reference evidence="1" key="1">
    <citation type="submission" date="2018-05" db="EMBL/GenBank/DDBJ databases">
        <authorList>
            <person name="Lanie J.A."/>
            <person name="Ng W.-L."/>
            <person name="Kazmierczak K.M."/>
            <person name="Andrzejewski T.M."/>
            <person name="Davidsen T.M."/>
            <person name="Wayne K.J."/>
            <person name="Tettelin H."/>
            <person name="Glass J.I."/>
            <person name="Rusch D."/>
            <person name="Podicherti R."/>
            <person name="Tsui H.-C.T."/>
            <person name="Winkler M.E."/>
        </authorList>
    </citation>
    <scope>NUCLEOTIDE SEQUENCE</scope>
</reference>
<accession>A0A382ES69</accession>
<evidence type="ECO:0000313" key="1">
    <source>
        <dbReference type="EMBL" id="SVB52833.1"/>
    </source>
</evidence>
<dbReference type="AlphaFoldDB" id="A0A382ES69"/>
<organism evidence="1">
    <name type="scientific">marine metagenome</name>
    <dbReference type="NCBI Taxonomy" id="408172"/>
    <lineage>
        <taxon>unclassified sequences</taxon>
        <taxon>metagenomes</taxon>
        <taxon>ecological metagenomes</taxon>
    </lineage>
</organism>
<gene>
    <name evidence="1" type="ORF">METZ01_LOCUS205687</name>
</gene>
<name>A0A382ES69_9ZZZZ</name>
<dbReference type="EMBL" id="UINC01045725">
    <property type="protein sequence ID" value="SVB52833.1"/>
    <property type="molecule type" value="Genomic_DNA"/>
</dbReference>